<dbReference type="KEGG" id="pco:PHACADRAFT_202042"/>
<dbReference type="OrthoDB" id="185373at2759"/>
<dbReference type="HOGENOM" id="CLU_1133832_0_0_1"/>
<accession>K5VD66</accession>
<evidence type="ECO:0008006" key="3">
    <source>
        <dbReference type="Google" id="ProtNLM"/>
    </source>
</evidence>
<dbReference type="InterPro" id="IPR011990">
    <property type="entry name" value="TPR-like_helical_dom_sf"/>
</dbReference>
<name>K5VD66_PHACS</name>
<dbReference type="Proteomes" id="UP000008370">
    <property type="component" value="Unassembled WGS sequence"/>
</dbReference>
<dbReference type="InParanoid" id="K5VD66"/>
<protein>
    <recommendedName>
        <fullName evidence="3">Pentacotripeptide-repeat region of PRORP domain-containing protein</fullName>
    </recommendedName>
</protein>
<evidence type="ECO:0000313" key="1">
    <source>
        <dbReference type="EMBL" id="EKM49078.1"/>
    </source>
</evidence>
<dbReference type="EMBL" id="JH930562">
    <property type="protein sequence ID" value="EKM49078.1"/>
    <property type="molecule type" value="Genomic_DNA"/>
</dbReference>
<dbReference type="Gene3D" id="1.25.40.10">
    <property type="entry name" value="Tetratricopeptide repeat domain"/>
    <property type="match status" value="1"/>
</dbReference>
<gene>
    <name evidence="1" type="ORF">PHACADRAFT_202042</name>
</gene>
<keyword evidence="2" id="KW-1185">Reference proteome</keyword>
<dbReference type="GeneID" id="18911779"/>
<evidence type="ECO:0000313" key="2">
    <source>
        <dbReference type="Proteomes" id="UP000008370"/>
    </source>
</evidence>
<organism evidence="1 2">
    <name type="scientific">Phanerochaete carnosa (strain HHB-10118-sp)</name>
    <name type="common">White-rot fungus</name>
    <name type="synonym">Peniophora carnosa</name>
    <dbReference type="NCBI Taxonomy" id="650164"/>
    <lineage>
        <taxon>Eukaryota</taxon>
        <taxon>Fungi</taxon>
        <taxon>Dikarya</taxon>
        <taxon>Basidiomycota</taxon>
        <taxon>Agaricomycotina</taxon>
        <taxon>Agaricomycetes</taxon>
        <taxon>Polyporales</taxon>
        <taxon>Phanerochaetaceae</taxon>
        <taxon>Phanerochaete</taxon>
    </lineage>
</organism>
<proteinExistence type="predicted"/>
<reference evidence="1 2" key="1">
    <citation type="journal article" date="2012" name="BMC Genomics">
        <title>Comparative genomics of the white-rot fungi, Phanerochaete carnosa and P. chrysosporium, to elucidate the genetic basis of the distinct wood types they colonize.</title>
        <authorList>
            <person name="Suzuki H."/>
            <person name="MacDonald J."/>
            <person name="Syed K."/>
            <person name="Salamov A."/>
            <person name="Hori C."/>
            <person name="Aerts A."/>
            <person name="Henrissat B."/>
            <person name="Wiebenga A."/>
            <person name="vanKuyk P.A."/>
            <person name="Barry K."/>
            <person name="Lindquist E."/>
            <person name="LaButti K."/>
            <person name="Lapidus A."/>
            <person name="Lucas S."/>
            <person name="Coutinho P."/>
            <person name="Gong Y."/>
            <person name="Samejima M."/>
            <person name="Mahadevan R."/>
            <person name="Abou-Zaid M."/>
            <person name="de Vries R.P."/>
            <person name="Igarashi K."/>
            <person name="Yadav J.S."/>
            <person name="Grigoriev I.V."/>
            <person name="Master E.R."/>
        </authorList>
    </citation>
    <scope>NUCLEOTIDE SEQUENCE [LARGE SCALE GENOMIC DNA]</scope>
    <source>
        <strain evidence="1 2">HHB-10118-sp</strain>
    </source>
</reference>
<dbReference type="GO" id="GO:0003729">
    <property type="term" value="F:mRNA binding"/>
    <property type="evidence" value="ECO:0007669"/>
    <property type="project" value="TreeGrafter"/>
</dbReference>
<dbReference type="RefSeq" id="XP_007402371.1">
    <property type="nucleotide sequence ID" value="XM_007402309.1"/>
</dbReference>
<dbReference type="PANTHER" id="PTHR47938">
    <property type="entry name" value="RESPIRATORY COMPLEX I CHAPERONE (CIA84), PUTATIVE (AFU_ORTHOLOGUE AFUA_2G06020)-RELATED"/>
    <property type="match status" value="1"/>
</dbReference>
<sequence>MKKREPKPDVASFNVFMKFYSRSKNLRGISSIMREMDVLGMHGDIYTASVLLPALYSARTDALQLILALLRQNGVTVDTDTCTTLLTHLVRSEDDTAFEAVVAIIEYMEAHMPELAPTSKTFGAVLCGIERRVWSKPSLAAYYQHLVITKMNKHQPRKLPRFKLQIMHVIQACCENPTPEGMRRAMAYYRMHRRANSEKGRAVNWQIWGKLMAHLIRSGEWELADELARDRADVDQLSPGMLHLLEQARTRSSDISYLTDD</sequence>
<dbReference type="AlphaFoldDB" id="K5VD66"/>